<evidence type="ECO:0000256" key="2">
    <source>
        <dbReference type="SAM" id="SignalP"/>
    </source>
</evidence>
<feature type="compositionally biased region" description="Low complexity" evidence="1">
    <location>
        <begin position="324"/>
        <end position="338"/>
    </location>
</feature>
<sequence>MWLGSWLALLALQLAATTWHCRGAGDIPIDEEMAEIARSFGRMPNRHFDDVFVIGARRVQPSSTLSGQVPAPAPAFAPAGPTAPGAPGAPGAPPPRPLPPFDHAYANDAFQRLLHRLPDPVANTHVSDPLERLLGRFPRVRPDRVDINVLRGHPRYFHSASEYTRQIHQDPSNGRGGQTHPQPHPHPHQSTLDPHSQWQPLPNFNPHAPWQTAQHPIDPPQWRPQPAFQDPNQPPQWRPQQGLNPDFFQMHPDPSGDTRFHGPTGSVSSFESSYSQSTHMSSPSSVTGPLDPQLSNRQLFDMVRSGSSSSGSGRQRPYSRFRPPSATATVDADAAAVPSHDRLRLGSNTLPPRSAQFWDTFGQGPGPGPGPSSAAAAAAARHASTSESESEEEDHEEKEARQILIEQRRQEALHEEQLLAAWKKRGKKRLREGRLNSARIGSYPFPTPRSQAILDHIRELNPILQAGDLVHATEPHHGMPAGDEDETNELYDLSEQARFIAKKLTAAKRNDPRAVTLMLPSGEIFHVLRGRLHNWKEALSDVRPPPNGEPLYVYHDNDGRLAHPAAMFFSAFPVQQLRFDESQPVLFSHWLQGPGPGHSSGGK</sequence>
<dbReference type="AlphaFoldDB" id="A0A317XGC3"/>
<feature type="signal peptide" evidence="2">
    <location>
        <begin position="1"/>
        <end position="23"/>
    </location>
</feature>
<dbReference type="InParanoid" id="A0A317XGC3"/>
<protein>
    <submittedName>
        <fullName evidence="3">Uncharacterized protein</fullName>
    </submittedName>
</protein>
<feature type="compositionally biased region" description="Polar residues" evidence="1">
    <location>
        <begin position="278"/>
        <end position="298"/>
    </location>
</feature>
<dbReference type="EMBL" id="KZ819237">
    <property type="protein sequence ID" value="PWY96927.1"/>
    <property type="molecule type" value="Genomic_DNA"/>
</dbReference>
<feature type="compositionally biased region" description="Low complexity" evidence="1">
    <location>
        <begin position="266"/>
        <end position="277"/>
    </location>
</feature>
<proteinExistence type="predicted"/>
<evidence type="ECO:0000256" key="1">
    <source>
        <dbReference type="SAM" id="MobiDB-lite"/>
    </source>
</evidence>
<feature type="compositionally biased region" description="Pro residues" evidence="1">
    <location>
        <begin position="90"/>
        <end position="100"/>
    </location>
</feature>
<feature type="region of interest" description="Disordered" evidence="1">
    <location>
        <begin position="63"/>
        <end position="103"/>
    </location>
</feature>
<evidence type="ECO:0000313" key="3">
    <source>
        <dbReference type="EMBL" id="PWY96927.1"/>
    </source>
</evidence>
<dbReference type="Proteomes" id="UP000246740">
    <property type="component" value="Unassembled WGS sequence"/>
</dbReference>
<feature type="chain" id="PRO_5016347716" evidence="2">
    <location>
        <begin position="24"/>
        <end position="603"/>
    </location>
</feature>
<feature type="compositionally biased region" description="Polar residues" evidence="1">
    <location>
        <begin position="190"/>
        <end position="202"/>
    </location>
</feature>
<reference evidence="3 4" key="1">
    <citation type="journal article" date="2018" name="Mol. Biol. Evol.">
        <title>Broad Genomic Sampling Reveals a Smut Pathogenic Ancestry of the Fungal Clade Ustilaginomycotina.</title>
        <authorList>
            <person name="Kijpornyongpan T."/>
            <person name="Mondo S.J."/>
            <person name="Barry K."/>
            <person name="Sandor L."/>
            <person name="Lee J."/>
            <person name="Lipzen A."/>
            <person name="Pangilinan J."/>
            <person name="LaButti K."/>
            <person name="Hainaut M."/>
            <person name="Henrissat B."/>
            <person name="Grigoriev I.V."/>
            <person name="Spatafora J.W."/>
            <person name="Aime M.C."/>
        </authorList>
    </citation>
    <scope>NUCLEOTIDE SEQUENCE [LARGE SCALE GENOMIC DNA]</scope>
    <source>
        <strain evidence="3 4">MCA 3645</strain>
    </source>
</reference>
<name>A0A317XGC3_9BASI</name>
<feature type="compositionally biased region" description="Low complexity" evidence="1">
    <location>
        <begin position="74"/>
        <end position="86"/>
    </location>
</feature>
<feature type="region of interest" description="Disordered" evidence="1">
    <location>
        <begin position="167"/>
        <end position="400"/>
    </location>
</feature>
<evidence type="ECO:0000313" key="4">
    <source>
        <dbReference type="Proteomes" id="UP000246740"/>
    </source>
</evidence>
<accession>A0A317XGC3</accession>
<keyword evidence="2" id="KW-0732">Signal</keyword>
<keyword evidence="4" id="KW-1185">Reference proteome</keyword>
<feature type="compositionally biased region" description="Low complexity" evidence="1">
    <location>
        <begin position="371"/>
        <end position="387"/>
    </location>
</feature>
<gene>
    <name evidence="3" type="ORF">BCV70DRAFT_101824</name>
</gene>
<organism evidence="3 4">
    <name type="scientific">Testicularia cyperi</name>
    <dbReference type="NCBI Taxonomy" id="1882483"/>
    <lineage>
        <taxon>Eukaryota</taxon>
        <taxon>Fungi</taxon>
        <taxon>Dikarya</taxon>
        <taxon>Basidiomycota</taxon>
        <taxon>Ustilaginomycotina</taxon>
        <taxon>Ustilaginomycetes</taxon>
        <taxon>Ustilaginales</taxon>
        <taxon>Anthracoideaceae</taxon>
        <taxon>Testicularia</taxon>
    </lineage>
</organism>